<protein>
    <submittedName>
        <fullName evidence="2">Uncharacterized protein</fullName>
    </submittedName>
</protein>
<evidence type="ECO:0000313" key="2">
    <source>
        <dbReference type="EMBL" id="TDU26546.1"/>
    </source>
</evidence>
<feature type="region of interest" description="Disordered" evidence="1">
    <location>
        <begin position="75"/>
        <end position="101"/>
    </location>
</feature>
<reference evidence="2 3" key="1">
    <citation type="submission" date="2019-03" db="EMBL/GenBank/DDBJ databases">
        <title>Genomic Encyclopedia of Type Strains, Phase IV (KMG-IV): sequencing the most valuable type-strain genomes for metagenomic binning, comparative biology and taxonomic classification.</title>
        <authorList>
            <person name="Goeker M."/>
        </authorList>
    </citation>
    <scope>NUCLEOTIDE SEQUENCE [LARGE SCALE GENOMIC DNA]</scope>
    <source>
        <strain evidence="2 3">DSM 26377</strain>
    </source>
</reference>
<dbReference type="AlphaFoldDB" id="A0A4V3F4V2"/>
<name>A0A4V3F4V2_9GAMM</name>
<dbReference type="EMBL" id="SOBT01000010">
    <property type="protein sequence ID" value="TDU26546.1"/>
    <property type="molecule type" value="Genomic_DNA"/>
</dbReference>
<evidence type="ECO:0000313" key="3">
    <source>
        <dbReference type="Proteomes" id="UP000295341"/>
    </source>
</evidence>
<dbReference type="Proteomes" id="UP000295341">
    <property type="component" value="Unassembled WGS sequence"/>
</dbReference>
<organism evidence="2 3">
    <name type="scientific">Panacagrimonas perspica</name>
    <dbReference type="NCBI Taxonomy" id="381431"/>
    <lineage>
        <taxon>Bacteria</taxon>
        <taxon>Pseudomonadati</taxon>
        <taxon>Pseudomonadota</taxon>
        <taxon>Gammaproteobacteria</taxon>
        <taxon>Nevskiales</taxon>
        <taxon>Nevskiaceae</taxon>
        <taxon>Panacagrimonas</taxon>
    </lineage>
</organism>
<dbReference type="RefSeq" id="WP_133882738.1">
    <property type="nucleotide sequence ID" value="NZ_MWIN01000007.1"/>
</dbReference>
<dbReference type="OrthoDB" id="7062063at2"/>
<comment type="caution">
    <text evidence="2">The sequence shown here is derived from an EMBL/GenBank/DDBJ whole genome shotgun (WGS) entry which is preliminary data.</text>
</comment>
<sequence length="229" mass="24664">MSLIDRLRTRIDALAAGALGASGDDRLSFKAEIPAGVFGSILKLDVTVDTEAHGDGERVRLRAHVQTNFASVLRPMLAAPPPPPKPRRRGKQKGASASRALAPAASFVGQLARRGVRRAFANPIVQRLAEPLMKHDINSWIEISASTASLDRGAHDLIPKSDKLESMGIRPARHDGPHVESWSGATAQGSAQVSTLQIDKKSLPKNLQKRLGDQPFNLAAMIINTIEEK</sequence>
<gene>
    <name evidence="2" type="ORF">DFR24_3575</name>
</gene>
<keyword evidence="3" id="KW-1185">Reference proteome</keyword>
<proteinExistence type="predicted"/>
<evidence type="ECO:0000256" key="1">
    <source>
        <dbReference type="SAM" id="MobiDB-lite"/>
    </source>
</evidence>
<accession>A0A4V3F4V2</accession>